<dbReference type="PANTHER" id="PTHR42718">
    <property type="entry name" value="MAJOR FACILITATOR SUPERFAMILY MULTIDRUG TRANSPORTER MFSC"/>
    <property type="match status" value="1"/>
</dbReference>
<sequence length="512" mass="53202">MTTLHPAATQAGTPRRAWFALAILLLPVLLVSIDNTVLSFALPTITEQLRPDASTQLWMIDIYSLVLASLLVTMGGLGDRFGRRRLLLIGATGFAVVSVVAAFSPTAELLVAARAALGFFGAMLMPSTLGLIRNIFPDADRRRLAIAIWAAAFAVGSSLGPIIGGALLQAFPWGAVFLVAVPILIPLLVLGPFLIPESKDPHPGPLDIPSVVVSFLGMLGIVYAIKTLAHDGFGDLAQWGPAAAAGVLGVVGVAWFVRRQLRSENPLLDMRLFAHGPFTASILANFLSIVALIAFIFFVSQHLQLVLGLSPLVAGLVLLPGALISVVSGLGVVKLARRFRPENLLLVGLLLVAFGFGLAFVMRGDLSIAAIVITFGFLELGIGLSQTLSNDIIVSSVPPAKAGAASAISETAYELGAVIGTATLGTVLTAFYRAQVSVPAGLTAEQTHAAGETLGGAVSVSEQLPADLGAALLASAQHAFESGVGVLTAAATALALMAAVVVWVVFRRLRTR</sequence>
<dbReference type="InterPro" id="IPR036259">
    <property type="entry name" value="MFS_trans_sf"/>
</dbReference>
<reference evidence="9" key="1">
    <citation type="submission" date="2022-08" db="EMBL/GenBank/DDBJ databases">
        <authorList>
            <person name="Deng Y."/>
            <person name="Han X.-F."/>
            <person name="Zhang Y.-Q."/>
        </authorList>
    </citation>
    <scope>NUCLEOTIDE SEQUENCE</scope>
    <source>
        <strain evidence="9">CPCC 203407</strain>
    </source>
</reference>
<evidence type="ECO:0000256" key="5">
    <source>
        <dbReference type="ARBA" id="ARBA00022989"/>
    </source>
</evidence>
<feature type="transmembrane region" description="Helical" evidence="7">
    <location>
        <begin position="411"/>
        <end position="432"/>
    </location>
</feature>
<dbReference type="Pfam" id="PF07690">
    <property type="entry name" value="MFS_1"/>
    <property type="match status" value="1"/>
</dbReference>
<name>A0AA41XGY7_9MICO</name>
<comment type="subcellular location">
    <subcellularLocation>
        <location evidence="1">Cell membrane</location>
        <topology evidence="1">Multi-pass membrane protein</topology>
    </subcellularLocation>
</comment>
<dbReference type="SUPFAM" id="SSF103473">
    <property type="entry name" value="MFS general substrate transporter"/>
    <property type="match status" value="1"/>
</dbReference>
<feature type="transmembrane region" description="Helical" evidence="7">
    <location>
        <begin position="86"/>
        <end position="103"/>
    </location>
</feature>
<dbReference type="Gene3D" id="1.20.1720.10">
    <property type="entry name" value="Multidrug resistance protein D"/>
    <property type="match status" value="1"/>
</dbReference>
<protein>
    <submittedName>
        <fullName evidence="9">MFS transporter</fullName>
    </submittedName>
</protein>
<keyword evidence="4 7" id="KW-0812">Transmembrane</keyword>
<gene>
    <name evidence="9" type="ORF">N1028_10225</name>
</gene>
<keyword evidence="5 7" id="KW-1133">Transmembrane helix</keyword>
<evidence type="ECO:0000256" key="7">
    <source>
        <dbReference type="SAM" id="Phobius"/>
    </source>
</evidence>
<evidence type="ECO:0000259" key="8">
    <source>
        <dbReference type="PROSITE" id="PS50850"/>
    </source>
</evidence>
<dbReference type="Gene3D" id="1.20.1250.20">
    <property type="entry name" value="MFS general substrate transporter like domains"/>
    <property type="match status" value="1"/>
</dbReference>
<keyword evidence="2" id="KW-0813">Transport</keyword>
<keyword evidence="6 7" id="KW-0472">Membrane</keyword>
<dbReference type="RefSeq" id="WP_259527715.1">
    <property type="nucleotide sequence ID" value="NZ_JANLCK010000004.1"/>
</dbReference>
<feature type="transmembrane region" description="Helical" evidence="7">
    <location>
        <begin position="170"/>
        <end position="194"/>
    </location>
</feature>
<dbReference type="GO" id="GO:0005886">
    <property type="term" value="C:plasma membrane"/>
    <property type="evidence" value="ECO:0007669"/>
    <property type="project" value="UniProtKB-SubCell"/>
</dbReference>
<dbReference type="AlphaFoldDB" id="A0AA41XGY7"/>
<feature type="transmembrane region" description="Helical" evidence="7">
    <location>
        <begin position="144"/>
        <end position="164"/>
    </location>
</feature>
<dbReference type="PANTHER" id="PTHR42718:SF47">
    <property type="entry name" value="METHYL VIOLOGEN RESISTANCE PROTEIN SMVA"/>
    <property type="match status" value="1"/>
</dbReference>
<keyword evidence="3" id="KW-1003">Cell membrane</keyword>
<evidence type="ECO:0000256" key="2">
    <source>
        <dbReference type="ARBA" id="ARBA00022448"/>
    </source>
</evidence>
<dbReference type="PROSITE" id="PS50850">
    <property type="entry name" value="MFS"/>
    <property type="match status" value="1"/>
</dbReference>
<dbReference type="CDD" id="cd17321">
    <property type="entry name" value="MFS_MMR_MDR_like"/>
    <property type="match status" value="1"/>
</dbReference>
<feature type="transmembrane region" description="Helical" evidence="7">
    <location>
        <begin position="55"/>
        <end position="74"/>
    </location>
</feature>
<evidence type="ECO:0000256" key="3">
    <source>
        <dbReference type="ARBA" id="ARBA00022475"/>
    </source>
</evidence>
<comment type="caution">
    <text evidence="9">The sequence shown here is derived from an EMBL/GenBank/DDBJ whole genome shotgun (WGS) entry which is preliminary data.</text>
</comment>
<feature type="transmembrane region" description="Helical" evidence="7">
    <location>
        <begin position="344"/>
        <end position="362"/>
    </location>
</feature>
<feature type="domain" description="Major facilitator superfamily (MFS) profile" evidence="8">
    <location>
        <begin position="20"/>
        <end position="510"/>
    </location>
</feature>
<dbReference type="InterPro" id="IPR020846">
    <property type="entry name" value="MFS_dom"/>
</dbReference>
<feature type="transmembrane region" description="Helical" evidence="7">
    <location>
        <begin position="237"/>
        <end position="257"/>
    </location>
</feature>
<dbReference type="GO" id="GO:0022857">
    <property type="term" value="F:transmembrane transporter activity"/>
    <property type="evidence" value="ECO:0007669"/>
    <property type="project" value="InterPro"/>
</dbReference>
<evidence type="ECO:0000313" key="10">
    <source>
        <dbReference type="Proteomes" id="UP001165587"/>
    </source>
</evidence>
<accession>A0AA41XGY7</accession>
<evidence type="ECO:0000256" key="4">
    <source>
        <dbReference type="ARBA" id="ARBA00022692"/>
    </source>
</evidence>
<evidence type="ECO:0000256" key="6">
    <source>
        <dbReference type="ARBA" id="ARBA00023136"/>
    </source>
</evidence>
<evidence type="ECO:0000256" key="1">
    <source>
        <dbReference type="ARBA" id="ARBA00004651"/>
    </source>
</evidence>
<feature type="transmembrane region" description="Helical" evidence="7">
    <location>
        <begin position="368"/>
        <end position="390"/>
    </location>
</feature>
<evidence type="ECO:0000313" key="9">
    <source>
        <dbReference type="EMBL" id="MCS5726268.1"/>
    </source>
</evidence>
<feature type="transmembrane region" description="Helical" evidence="7">
    <location>
        <begin position="109"/>
        <end position="132"/>
    </location>
</feature>
<dbReference type="InterPro" id="IPR011701">
    <property type="entry name" value="MFS"/>
</dbReference>
<organism evidence="9 10">
    <name type="scientific">Herbiconiux oxytropis</name>
    <dbReference type="NCBI Taxonomy" id="2970915"/>
    <lineage>
        <taxon>Bacteria</taxon>
        <taxon>Bacillati</taxon>
        <taxon>Actinomycetota</taxon>
        <taxon>Actinomycetes</taxon>
        <taxon>Micrococcales</taxon>
        <taxon>Microbacteriaceae</taxon>
        <taxon>Herbiconiux</taxon>
    </lineage>
</organism>
<feature type="transmembrane region" description="Helical" evidence="7">
    <location>
        <begin position="278"/>
        <end position="300"/>
    </location>
</feature>
<keyword evidence="10" id="KW-1185">Reference proteome</keyword>
<feature type="transmembrane region" description="Helical" evidence="7">
    <location>
        <begin position="206"/>
        <end position="225"/>
    </location>
</feature>
<feature type="transmembrane region" description="Helical" evidence="7">
    <location>
        <begin position="484"/>
        <end position="506"/>
    </location>
</feature>
<dbReference type="Proteomes" id="UP001165587">
    <property type="component" value="Unassembled WGS sequence"/>
</dbReference>
<feature type="transmembrane region" description="Helical" evidence="7">
    <location>
        <begin position="312"/>
        <end position="332"/>
    </location>
</feature>
<dbReference type="EMBL" id="JANLCK010000004">
    <property type="protein sequence ID" value="MCS5726268.1"/>
    <property type="molecule type" value="Genomic_DNA"/>
</dbReference>
<proteinExistence type="predicted"/>